<keyword evidence="6" id="KW-0653">Protein transport</keyword>
<keyword evidence="7" id="KW-0539">Nucleus</keyword>
<dbReference type="GO" id="GO:0006611">
    <property type="term" value="P:protein export from nucleus"/>
    <property type="evidence" value="ECO:0007669"/>
    <property type="project" value="TreeGrafter"/>
</dbReference>
<dbReference type="GO" id="GO:0005643">
    <property type="term" value="C:nuclear pore"/>
    <property type="evidence" value="ECO:0007669"/>
    <property type="project" value="TreeGrafter"/>
</dbReference>
<keyword evidence="5" id="KW-0963">Cytoplasm</keyword>
<evidence type="ECO:0000256" key="1">
    <source>
        <dbReference type="ARBA" id="ARBA00004123"/>
    </source>
</evidence>
<dbReference type="PANTHER" id="PTHR12596:SF2">
    <property type="entry name" value="EXPORTIN-7 ISOFORM X1"/>
    <property type="match status" value="1"/>
</dbReference>
<organism evidence="10">
    <name type="scientific">Micromonas pusilla</name>
    <name type="common">Picoplanktonic green alga</name>
    <name type="synonym">Chromulina pusilla</name>
    <dbReference type="NCBI Taxonomy" id="38833"/>
    <lineage>
        <taxon>Eukaryota</taxon>
        <taxon>Viridiplantae</taxon>
        <taxon>Chlorophyta</taxon>
        <taxon>Mamiellophyceae</taxon>
        <taxon>Mamiellales</taxon>
        <taxon>Mamiellaceae</taxon>
        <taxon>Micromonas</taxon>
    </lineage>
</organism>
<evidence type="ECO:0000259" key="8">
    <source>
        <dbReference type="Pfam" id="PF03810"/>
    </source>
</evidence>
<dbReference type="Pfam" id="PF25795">
    <property type="entry name" value="TPR_XPO7"/>
    <property type="match status" value="1"/>
</dbReference>
<dbReference type="AlphaFoldDB" id="A0A7S0DFH6"/>
<dbReference type="GO" id="GO:0005049">
    <property type="term" value="F:nuclear export signal receptor activity"/>
    <property type="evidence" value="ECO:0007669"/>
    <property type="project" value="InterPro"/>
</dbReference>
<proteinExistence type="inferred from homology"/>
<evidence type="ECO:0000259" key="9">
    <source>
        <dbReference type="Pfam" id="PF25795"/>
    </source>
</evidence>
<dbReference type="PANTHER" id="PTHR12596">
    <property type="entry name" value="EXPORTIN 4,7-RELATED"/>
    <property type="match status" value="1"/>
</dbReference>
<dbReference type="InterPro" id="IPR057947">
    <property type="entry name" value="TPR_XPO7/RBP17"/>
</dbReference>
<sequence length="1084" mass="120254">MTQSLAELEQLCNVLYNSHNPNERAHAEGVLRPFSTNPEYIPQCKAILDSATSPYAQLFATSSLTKLLTEHPSTPSSTRAETRRNAVTFLASKGANLEPFVVTAQIQLLSRVVKLSWLDDPDAHDAIVAEMMDFLKQPSEAHYLVGLKIFNQLVSEMNQQTPGTSLISQRKVAVSFRHSALLSLFQVALQSLQNLQSENPDGNHKTRLKESATSLTLACLSYDFVGTSLDESTEDIGTIQVPSSWRSLIEEPATMALLFDVYKSTNPPCSNLALECLVRLASVRRSLFASETERNEYLRRLINGTAEVLSSNHGLGEHANYHEFCRLLSRLKTNYQLSELVNVDGYQAWIRLVAEFTLTSLQSWQWASSSVYYLLTLWSRLISSVPYLKGEAPSMLDQYVPRITETFITSRLDSVTAVARGDAEEDPLDDEERLQDQLESLPHLCRFKYDSTVAFLTRHLDPAIAEFSRYKDAPVGSDASSLEIVEGRLTWLVYIVGAVVRGRLSCSSAEPQESLDGDLAYRVFQLIQVMDAGFHSTRYGAESRQRLDLATLNFFGNFRKVYVGEQAMHSSKVYVQLSERMGLHDHLMVMNLTVTKITVNLKSFAQCHKVVEASLTLLQDLAVGFMSGKLLLRLDAVNQTLACHTADHFPFLNQPSNTRNRTIFYATLGRLLFMDDDAEKFRNFMAPLGTLCDQLEATANDVNVLGFKSDACKHALIGLFRDLRGLTSAANSRRTYGLVFDWFYPRRAPLLQKTMEAFADDPAVTTPLLKFVAEFALNKTQRLTFEPSSVNGILLFREVSKLVVAYGSRALNDPTAATSSGGADANHGSRKYAERFKGIWLATCALTRALSGNYVNFGVFELYGDAALKDALNVAIRLNLTIPLDEILTYRKVSKAYFAFLETLCHNHLPVVAAADDATFAHVVRSLEAGLRSLDVSISSQCAAAIDVLAANTFKARNLESPIGSGSGSGGLNPPPGAEALASRVAAHPGLFPDVLRTLFDIVLFEDCANQWSLSRPMLSLILVNEAVYNTLKAQITAAMPPAKRHGMDACFEKLMHEVTRSLASRNRDRFTQNLTVFRHEAKS</sequence>
<evidence type="ECO:0000256" key="6">
    <source>
        <dbReference type="ARBA" id="ARBA00022927"/>
    </source>
</evidence>
<evidence type="ECO:0000256" key="2">
    <source>
        <dbReference type="ARBA" id="ARBA00004496"/>
    </source>
</evidence>
<dbReference type="Gene3D" id="1.25.10.10">
    <property type="entry name" value="Leucine-rich Repeat Variant"/>
    <property type="match status" value="1"/>
</dbReference>
<comment type="subcellular location">
    <subcellularLocation>
        <location evidence="2">Cytoplasm</location>
    </subcellularLocation>
    <subcellularLocation>
        <location evidence="1">Nucleus</location>
    </subcellularLocation>
</comment>
<comment type="similarity">
    <text evidence="3">Belongs to the exportin family.</text>
</comment>
<name>A0A7S0DFH6_MICPS</name>
<evidence type="ECO:0000256" key="5">
    <source>
        <dbReference type="ARBA" id="ARBA00022490"/>
    </source>
</evidence>
<dbReference type="GO" id="GO:0005737">
    <property type="term" value="C:cytoplasm"/>
    <property type="evidence" value="ECO:0007669"/>
    <property type="project" value="UniProtKB-SubCell"/>
</dbReference>
<dbReference type="SUPFAM" id="SSF48371">
    <property type="entry name" value="ARM repeat"/>
    <property type="match status" value="1"/>
</dbReference>
<dbReference type="InterPro" id="IPR016024">
    <property type="entry name" value="ARM-type_fold"/>
</dbReference>
<dbReference type="InterPro" id="IPR001494">
    <property type="entry name" value="Importin-beta_N"/>
</dbReference>
<gene>
    <name evidence="10" type="ORF">MSP1401_LOCUS11994</name>
</gene>
<dbReference type="Pfam" id="PF03810">
    <property type="entry name" value="IBN_N"/>
    <property type="match status" value="1"/>
</dbReference>
<evidence type="ECO:0000256" key="3">
    <source>
        <dbReference type="ARBA" id="ARBA00009466"/>
    </source>
</evidence>
<evidence type="ECO:0008006" key="11">
    <source>
        <dbReference type="Google" id="ProtNLM"/>
    </source>
</evidence>
<dbReference type="InterPro" id="IPR044189">
    <property type="entry name" value="XPO4/7-like"/>
</dbReference>
<dbReference type="InterPro" id="IPR011989">
    <property type="entry name" value="ARM-like"/>
</dbReference>
<reference evidence="10" key="1">
    <citation type="submission" date="2021-01" db="EMBL/GenBank/DDBJ databases">
        <authorList>
            <person name="Corre E."/>
            <person name="Pelletier E."/>
            <person name="Niang G."/>
            <person name="Scheremetjew M."/>
            <person name="Finn R."/>
            <person name="Kale V."/>
            <person name="Holt S."/>
            <person name="Cochrane G."/>
            <person name="Meng A."/>
            <person name="Brown T."/>
            <person name="Cohen L."/>
        </authorList>
    </citation>
    <scope>NUCLEOTIDE SEQUENCE</scope>
    <source>
        <strain evidence="10">CCAC1681</strain>
    </source>
</reference>
<evidence type="ECO:0000256" key="7">
    <source>
        <dbReference type="ARBA" id="ARBA00023242"/>
    </source>
</evidence>
<dbReference type="GO" id="GO:0031267">
    <property type="term" value="F:small GTPase binding"/>
    <property type="evidence" value="ECO:0007669"/>
    <property type="project" value="InterPro"/>
</dbReference>
<feature type="domain" description="Exportin-7/Ran-binding protein 17 TPR repeats" evidence="9">
    <location>
        <begin position="417"/>
        <end position="659"/>
    </location>
</feature>
<accession>A0A7S0DFH6</accession>
<feature type="domain" description="Importin N-terminal" evidence="8">
    <location>
        <begin position="27"/>
        <end position="91"/>
    </location>
</feature>
<dbReference type="FunFam" id="1.25.10.10:FF:000158">
    <property type="entry name" value="ARM repeat superfamily protein"/>
    <property type="match status" value="1"/>
</dbReference>
<evidence type="ECO:0000313" key="10">
    <source>
        <dbReference type="EMBL" id="CAD8451065.1"/>
    </source>
</evidence>
<keyword evidence="4" id="KW-0813">Transport</keyword>
<dbReference type="EMBL" id="HBEN01014384">
    <property type="protein sequence ID" value="CAD8451065.1"/>
    <property type="molecule type" value="Transcribed_RNA"/>
</dbReference>
<evidence type="ECO:0000256" key="4">
    <source>
        <dbReference type="ARBA" id="ARBA00022448"/>
    </source>
</evidence>
<protein>
    <recommendedName>
        <fullName evidence="11">Importin N-terminal domain-containing protein</fullName>
    </recommendedName>
</protein>